<reference evidence="1" key="2">
    <citation type="submission" date="2020-08" db="EMBL/GenBank/DDBJ databases">
        <title>Plant Genome Project.</title>
        <authorList>
            <person name="Zhang R.-G."/>
        </authorList>
    </citation>
    <scope>NUCLEOTIDE SEQUENCE</scope>
    <source>
        <strain evidence="1">Huo1</strain>
        <tissue evidence="1">Leaf</tissue>
    </source>
</reference>
<gene>
    <name evidence="1" type="ORF">SASPL_133464</name>
</gene>
<evidence type="ECO:0000313" key="2">
    <source>
        <dbReference type="Proteomes" id="UP000298416"/>
    </source>
</evidence>
<keyword evidence="2" id="KW-1185">Reference proteome</keyword>
<organism evidence="1">
    <name type="scientific">Salvia splendens</name>
    <name type="common">Scarlet sage</name>
    <dbReference type="NCBI Taxonomy" id="180675"/>
    <lineage>
        <taxon>Eukaryota</taxon>
        <taxon>Viridiplantae</taxon>
        <taxon>Streptophyta</taxon>
        <taxon>Embryophyta</taxon>
        <taxon>Tracheophyta</taxon>
        <taxon>Spermatophyta</taxon>
        <taxon>Magnoliopsida</taxon>
        <taxon>eudicotyledons</taxon>
        <taxon>Gunneridae</taxon>
        <taxon>Pentapetalae</taxon>
        <taxon>asterids</taxon>
        <taxon>lamiids</taxon>
        <taxon>Lamiales</taxon>
        <taxon>Lamiaceae</taxon>
        <taxon>Nepetoideae</taxon>
        <taxon>Mentheae</taxon>
        <taxon>Salviinae</taxon>
        <taxon>Salvia</taxon>
        <taxon>Salvia subgen. Calosphace</taxon>
        <taxon>core Calosphace</taxon>
    </lineage>
</organism>
<protein>
    <submittedName>
        <fullName evidence="1">Uncharacterized protein</fullName>
    </submittedName>
</protein>
<reference evidence="1" key="1">
    <citation type="submission" date="2018-01" db="EMBL/GenBank/DDBJ databases">
        <authorList>
            <person name="Mao J.F."/>
        </authorList>
    </citation>
    <scope>NUCLEOTIDE SEQUENCE</scope>
    <source>
        <strain evidence="1">Huo1</strain>
        <tissue evidence="1">Leaf</tissue>
    </source>
</reference>
<proteinExistence type="predicted"/>
<accession>A0A8X8X1D4</accession>
<dbReference type="Proteomes" id="UP000298416">
    <property type="component" value="Unassembled WGS sequence"/>
</dbReference>
<name>A0A8X8X1D4_SALSN</name>
<sequence length="207" mass="22904">MSLDTNNPKATGVGAFEAIGRKRSYLQPSRSLLRKGGSPTTNFGLGQSQWGSCRGILDAINDMQQIYSSTEFFPASQVPNASSPHGEFDSVFSTPHETLCETPTNKSQSKVMSEMNGMVEMLAKMHTATNERLELLASHIGYKFDLTKAHKEVFDLVGVIPGQTIRQQFMACGFILQKVEHMDFFMSLLAAAKQEYAMMVLEDKPPN</sequence>
<dbReference type="AlphaFoldDB" id="A0A8X8X1D4"/>
<dbReference type="EMBL" id="PNBA02000012">
    <property type="protein sequence ID" value="KAG6405870.1"/>
    <property type="molecule type" value="Genomic_DNA"/>
</dbReference>
<evidence type="ECO:0000313" key="1">
    <source>
        <dbReference type="EMBL" id="KAG6405870.1"/>
    </source>
</evidence>
<comment type="caution">
    <text evidence="1">The sequence shown here is derived from an EMBL/GenBank/DDBJ whole genome shotgun (WGS) entry which is preliminary data.</text>
</comment>